<keyword evidence="3" id="KW-1003">Cell membrane</keyword>
<keyword evidence="8" id="KW-1185">Reference proteome</keyword>
<organism evidence="7 8">
    <name type="scientific">Pseudomonas tohonis</name>
    <dbReference type="NCBI Taxonomy" id="2725477"/>
    <lineage>
        <taxon>Bacteria</taxon>
        <taxon>Pseudomonadati</taxon>
        <taxon>Pseudomonadota</taxon>
        <taxon>Gammaproteobacteria</taxon>
        <taxon>Pseudomonadales</taxon>
        <taxon>Pseudomonadaceae</taxon>
        <taxon>Pseudomonas</taxon>
    </lineage>
</organism>
<keyword evidence="5" id="KW-1133">Transmembrane helix</keyword>
<evidence type="ECO:0000256" key="4">
    <source>
        <dbReference type="ARBA" id="ARBA00022692"/>
    </source>
</evidence>
<evidence type="ECO:0000256" key="3">
    <source>
        <dbReference type="ARBA" id="ARBA00022475"/>
    </source>
</evidence>
<name>A0ABQ4W7Y8_9PSED</name>
<evidence type="ECO:0000313" key="7">
    <source>
        <dbReference type="EMBL" id="GJN55501.1"/>
    </source>
</evidence>
<accession>A0ABQ4W7Y8</accession>
<evidence type="ECO:0000256" key="5">
    <source>
        <dbReference type="ARBA" id="ARBA00022989"/>
    </source>
</evidence>
<dbReference type="InterPro" id="IPR042217">
    <property type="entry name" value="T4SS_VirB10/TrbI"/>
</dbReference>
<evidence type="ECO:0000256" key="1">
    <source>
        <dbReference type="ARBA" id="ARBA00004162"/>
    </source>
</evidence>
<evidence type="ECO:0000313" key="8">
    <source>
        <dbReference type="Proteomes" id="UP001054892"/>
    </source>
</evidence>
<sequence length="182" mass="19796">MLDCQLETKIVSTVPGMTTCYTTRDIYSTNGRVVLLDRGSKVVGQYQGGMTQGQARIFVLWTRVETPTGVVINLDSPGAGPLGEGGLGGWVDTHFWKRFGGAIMLSMIGDVGDFLSNKASQGDSDRITFDNTSDSSQDMAATALENTINIPPTLYKNQGERLQIFVARDLDFSGVYNLERSN</sequence>
<comment type="similarity">
    <text evidence="2">Belongs to the TrbI/VirB10 family.</text>
</comment>
<dbReference type="CDD" id="cd16429">
    <property type="entry name" value="VirB10"/>
    <property type="match status" value="1"/>
</dbReference>
<dbReference type="Pfam" id="PF03743">
    <property type="entry name" value="TrbI"/>
    <property type="match status" value="1"/>
</dbReference>
<gene>
    <name evidence="7" type="ORF">TUM20286_52530</name>
</gene>
<keyword evidence="4" id="KW-0812">Transmembrane</keyword>
<reference evidence="7 8" key="1">
    <citation type="submission" date="2021-12" db="EMBL/GenBank/DDBJ databases">
        <title>Characterization of novel class B3 metallo-beta-lactamase from novel Pseudomonas species.</title>
        <authorList>
            <person name="Yamada K."/>
            <person name="Aoki K."/>
            <person name="Ishii Y."/>
        </authorList>
    </citation>
    <scope>NUCLEOTIDE SEQUENCE [LARGE SCALE GENOMIC DNA]</scope>
    <source>
        <strain evidence="7 8">TUM20286</strain>
    </source>
</reference>
<dbReference type="EMBL" id="BQKM01000019">
    <property type="protein sequence ID" value="GJN55501.1"/>
    <property type="molecule type" value="Genomic_DNA"/>
</dbReference>
<evidence type="ECO:0000256" key="6">
    <source>
        <dbReference type="ARBA" id="ARBA00023136"/>
    </source>
</evidence>
<evidence type="ECO:0000256" key="2">
    <source>
        <dbReference type="ARBA" id="ARBA00010265"/>
    </source>
</evidence>
<dbReference type="NCBIfam" id="NF038091">
    <property type="entry name" value="T4SS_VirB10"/>
    <property type="match status" value="1"/>
</dbReference>
<protein>
    <submittedName>
        <fullName evidence="7">Uncharacterized protein</fullName>
    </submittedName>
</protein>
<dbReference type="InterPro" id="IPR005498">
    <property type="entry name" value="T4SS_VirB10/TraB/TrbI"/>
</dbReference>
<keyword evidence="6" id="KW-0472">Membrane</keyword>
<comment type="caution">
    <text evidence="7">The sequence shown here is derived from an EMBL/GenBank/DDBJ whole genome shotgun (WGS) entry which is preliminary data.</text>
</comment>
<comment type="subcellular location">
    <subcellularLocation>
        <location evidence="1">Cell membrane</location>
        <topology evidence="1">Single-pass membrane protein</topology>
    </subcellularLocation>
</comment>
<dbReference type="Proteomes" id="UP001054892">
    <property type="component" value="Unassembled WGS sequence"/>
</dbReference>
<dbReference type="Gene3D" id="2.40.128.260">
    <property type="entry name" value="Type IV secretion system, VirB10/TraB/TrbI"/>
    <property type="match status" value="2"/>
</dbReference>
<proteinExistence type="inferred from homology"/>
<dbReference type="InterPro" id="IPR047695">
    <property type="entry name" value="T4SS_VirB10/PtlG"/>
</dbReference>